<name>A0A917VEJ9_9ACTN</name>
<evidence type="ECO:0000313" key="3">
    <source>
        <dbReference type="Proteomes" id="UP000645217"/>
    </source>
</evidence>
<organism evidence="2 3">
    <name type="scientific">Sphaerisporangium melleum</name>
    <dbReference type="NCBI Taxonomy" id="321316"/>
    <lineage>
        <taxon>Bacteria</taxon>
        <taxon>Bacillati</taxon>
        <taxon>Actinomycetota</taxon>
        <taxon>Actinomycetes</taxon>
        <taxon>Streptosporangiales</taxon>
        <taxon>Streptosporangiaceae</taxon>
        <taxon>Sphaerisporangium</taxon>
    </lineage>
</organism>
<dbReference type="AlphaFoldDB" id="A0A917VEJ9"/>
<reference evidence="2" key="2">
    <citation type="submission" date="2020-09" db="EMBL/GenBank/DDBJ databases">
        <authorList>
            <person name="Sun Q."/>
            <person name="Ohkuma M."/>
        </authorList>
    </citation>
    <scope>NUCLEOTIDE SEQUENCE</scope>
    <source>
        <strain evidence="2">JCM 13064</strain>
    </source>
</reference>
<gene>
    <name evidence="2" type="ORF">GCM10007964_08560</name>
</gene>
<dbReference type="EMBL" id="BMNT01000003">
    <property type="protein sequence ID" value="GGK67820.1"/>
    <property type="molecule type" value="Genomic_DNA"/>
</dbReference>
<keyword evidence="3" id="KW-1185">Reference proteome</keyword>
<accession>A0A917VEJ9</accession>
<reference evidence="2" key="1">
    <citation type="journal article" date="2014" name="Int. J. Syst. Evol. Microbiol.">
        <title>Complete genome sequence of Corynebacterium casei LMG S-19264T (=DSM 44701T), isolated from a smear-ripened cheese.</title>
        <authorList>
            <consortium name="US DOE Joint Genome Institute (JGI-PGF)"/>
            <person name="Walter F."/>
            <person name="Albersmeier A."/>
            <person name="Kalinowski J."/>
            <person name="Ruckert C."/>
        </authorList>
    </citation>
    <scope>NUCLEOTIDE SEQUENCE</scope>
    <source>
        <strain evidence="2">JCM 13064</strain>
    </source>
</reference>
<evidence type="ECO:0000256" key="1">
    <source>
        <dbReference type="SAM" id="MobiDB-lite"/>
    </source>
</evidence>
<sequence>MALSRDPPLTVRATAPITEPAGREPLPGRRGVPPRPDLGVGGAVSPGRLAFWTGVFAKTPVEADLAGTAQ</sequence>
<proteinExistence type="predicted"/>
<feature type="region of interest" description="Disordered" evidence="1">
    <location>
        <begin position="1"/>
        <end position="41"/>
    </location>
</feature>
<dbReference type="Proteomes" id="UP000645217">
    <property type="component" value="Unassembled WGS sequence"/>
</dbReference>
<evidence type="ECO:0000313" key="2">
    <source>
        <dbReference type="EMBL" id="GGK67820.1"/>
    </source>
</evidence>
<comment type="caution">
    <text evidence="2">The sequence shown here is derived from an EMBL/GenBank/DDBJ whole genome shotgun (WGS) entry which is preliminary data.</text>
</comment>
<protein>
    <submittedName>
        <fullName evidence="2">Uncharacterized protein</fullName>
    </submittedName>
</protein>